<reference evidence="1 2" key="1">
    <citation type="submission" date="2018-07" db="EMBL/GenBank/DDBJ databases">
        <title>A high quality draft genome assembly of the barn swallow (H. rustica rustica).</title>
        <authorList>
            <person name="Formenti G."/>
            <person name="Chiara M."/>
            <person name="Poveda L."/>
            <person name="Francoijs K.-J."/>
            <person name="Bonisoli-Alquati A."/>
            <person name="Canova L."/>
            <person name="Gianfranceschi L."/>
            <person name="Horner D.S."/>
            <person name="Saino N."/>
        </authorList>
    </citation>
    <scope>NUCLEOTIDE SEQUENCE [LARGE SCALE GENOMIC DNA]</scope>
    <source>
        <strain evidence="1">Chelidonia</strain>
        <tissue evidence="1">Blood</tissue>
    </source>
</reference>
<evidence type="ECO:0000313" key="1">
    <source>
        <dbReference type="EMBL" id="RMC22493.1"/>
    </source>
</evidence>
<name>A0A3M0LB56_HIRRU</name>
<protein>
    <submittedName>
        <fullName evidence="1">Uncharacterized protein</fullName>
    </submittedName>
</protein>
<dbReference type="AlphaFoldDB" id="A0A3M0LB56"/>
<sequence length="209" mass="22221">MPELCGSGECLGNAGSRELPLEKRLGTFGNVDLGIFGLRLSEDLGKFHGNPRGEGIREIPLCPGTPGEASSHGKRNPWSPEGGRVEKAGAAAVGSVDTCIPGLEPPSHSWNFHPSPGISFPILATSIPILDLPSQSWNLILNPGTSIPILEPPSQSWNLIPNPGTSILILEFHSNPRTSIPILEPPSQSWNLIPNPGTSILILEFHSQS</sequence>
<accession>A0A3M0LB56</accession>
<proteinExistence type="predicted"/>
<organism evidence="1 2">
    <name type="scientific">Hirundo rustica rustica</name>
    <dbReference type="NCBI Taxonomy" id="333673"/>
    <lineage>
        <taxon>Eukaryota</taxon>
        <taxon>Metazoa</taxon>
        <taxon>Chordata</taxon>
        <taxon>Craniata</taxon>
        <taxon>Vertebrata</taxon>
        <taxon>Euteleostomi</taxon>
        <taxon>Archelosauria</taxon>
        <taxon>Archosauria</taxon>
        <taxon>Dinosauria</taxon>
        <taxon>Saurischia</taxon>
        <taxon>Theropoda</taxon>
        <taxon>Coelurosauria</taxon>
        <taxon>Aves</taxon>
        <taxon>Neognathae</taxon>
        <taxon>Neoaves</taxon>
        <taxon>Telluraves</taxon>
        <taxon>Australaves</taxon>
        <taxon>Passeriformes</taxon>
        <taxon>Sylvioidea</taxon>
        <taxon>Hirundinidae</taxon>
        <taxon>Hirundo</taxon>
    </lineage>
</organism>
<gene>
    <name evidence="1" type="ORF">DUI87_00493</name>
</gene>
<dbReference type="Proteomes" id="UP000269221">
    <property type="component" value="Unassembled WGS sequence"/>
</dbReference>
<keyword evidence="2" id="KW-1185">Reference proteome</keyword>
<dbReference type="EMBL" id="QRBI01000089">
    <property type="protein sequence ID" value="RMC22493.1"/>
    <property type="molecule type" value="Genomic_DNA"/>
</dbReference>
<evidence type="ECO:0000313" key="2">
    <source>
        <dbReference type="Proteomes" id="UP000269221"/>
    </source>
</evidence>
<comment type="caution">
    <text evidence="1">The sequence shown here is derived from an EMBL/GenBank/DDBJ whole genome shotgun (WGS) entry which is preliminary data.</text>
</comment>